<feature type="domain" description="Arrestin-like N-terminal" evidence="2">
    <location>
        <begin position="4"/>
        <end position="116"/>
    </location>
</feature>
<proteinExistence type="predicted"/>
<dbReference type="InterPro" id="IPR050357">
    <property type="entry name" value="Arrestin_domain-protein"/>
</dbReference>
<dbReference type="OrthoDB" id="3365616at2759"/>
<evidence type="ECO:0000259" key="2">
    <source>
        <dbReference type="Pfam" id="PF00339"/>
    </source>
</evidence>
<organism evidence="3 4">
    <name type="scientific">Aplosporella prunicola CBS 121167</name>
    <dbReference type="NCBI Taxonomy" id="1176127"/>
    <lineage>
        <taxon>Eukaryota</taxon>
        <taxon>Fungi</taxon>
        <taxon>Dikarya</taxon>
        <taxon>Ascomycota</taxon>
        <taxon>Pezizomycotina</taxon>
        <taxon>Dothideomycetes</taxon>
        <taxon>Dothideomycetes incertae sedis</taxon>
        <taxon>Botryosphaeriales</taxon>
        <taxon>Aplosporellaceae</taxon>
        <taxon>Aplosporella</taxon>
    </lineage>
</organism>
<accession>A0A6A6B8W5</accession>
<gene>
    <name evidence="3" type="ORF">K452DRAFT_231176</name>
</gene>
<dbReference type="InterPro" id="IPR011021">
    <property type="entry name" value="Arrestin-like_N"/>
</dbReference>
<feature type="region of interest" description="Disordered" evidence="1">
    <location>
        <begin position="418"/>
        <end position="517"/>
    </location>
</feature>
<dbReference type="GO" id="GO:0005829">
    <property type="term" value="C:cytosol"/>
    <property type="evidence" value="ECO:0007669"/>
    <property type="project" value="TreeGrafter"/>
</dbReference>
<evidence type="ECO:0000256" key="1">
    <source>
        <dbReference type="SAM" id="MobiDB-lite"/>
    </source>
</evidence>
<protein>
    <recommendedName>
        <fullName evidence="2">Arrestin-like N-terminal domain-containing protein</fullName>
    </recommendedName>
</protein>
<dbReference type="CDD" id="cd22952">
    <property type="entry name" value="ART10-like"/>
    <property type="match status" value="1"/>
</dbReference>
<evidence type="ECO:0000313" key="3">
    <source>
        <dbReference type="EMBL" id="KAF2140008.1"/>
    </source>
</evidence>
<sequence>MQLQVVLNQPPGSHYTNLDTITGRVLLQLASNTTVSSITVKLEGESRTRLVAPAKPEYGNSRPKPVLELHKILYKTLVVFPPSQLQDADWQSHNYTLNPGNYEYPFQFKLPFNNACHANKSRASNIPFTSNLGFAGFPLDVATPPTRHVKQTLPPSLTGFPGEAEVRYYVKCTVNRPSLLKENPRAFSHFNFLPIEPPRPPKADGEAYARRQHQFNPHWVPPSERRTSFFGKLGKDRPQSMDDSARVEPPRFSIDARLPNPAILTLNDDVPLRLIVKQLNERTEPLYLQMLQIELVGYTAVRAHQVSRTESSSWLLASMSNMNIPVGAPSDVPGTETPINREYWSDRPLPNSVAPSFDTCNLSRYYELEVRVGLGYASYKQGQDQLIILPLRLPVKVFSGIAPPPELLQKMATGAFPRRKPVPGSAAPSPLATDFGHAGPSAPTTPLEGGTNPFPHAQPMPQGSYLPPQAAHGYEDAPPSYEDAVAVDIPPVDGPRRDYVPPPVPEDAPRFSHDEKR</sequence>
<dbReference type="InterPro" id="IPR014756">
    <property type="entry name" value="Ig_E-set"/>
</dbReference>
<dbReference type="PANTHER" id="PTHR11188">
    <property type="entry name" value="ARRESTIN DOMAIN CONTAINING PROTEIN"/>
    <property type="match status" value="1"/>
</dbReference>
<dbReference type="Proteomes" id="UP000799438">
    <property type="component" value="Unassembled WGS sequence"/>
</dbReference>
<dbReference type="EMBL" id="ML995491">
    <property type="protein sequence ID" value="KAF2140008.1"/>
    <property type="molecule type" value="Genomic_DNA"/>
</dbReference>
<keyword evidence="4" id="KW-1185">Reference proteome</keyword>
<dbReference type="GO" id="GO:0030674">
    <property type="term" value="F:protein-macromolecule adaptor activity"/>
    <property type="evidence" value="ECO:0007669"/>
    <property type="project" value="TreeGrafter"/>
</dbReference>
<dbReference type="GeneID" id="54294644"/>
<feature type="compositionally biased region" description="Basic and acidic residues" evidence="1">
    <location>
        <begin position="507"/>
        <end position="517"/>
    </location>
</feature>
<dbReference type="InterPro" id="IPR014752">
    <property type="entry name" value="Arrestin-like_C"/>
</dbReference>
<dbReference type="Gene3D" id="2.60.40.640">
    <property type="match status" value="1"/>
</dbReference>
<dbReference type="GO" id="GO:0005886">
    <property type="term" value="C:plasma membrane"/>
    <property type="evidence" value="ECO:0007669"/>
    <property type="project" value="TreeGrafter"/>
</dbReference>
<name>A0A6A6B8W5_9PEZI</name>
<dbReference type="Pfam" id="PF00339">
    <property type="entry name" value="Arrestin_N"/>
    <property type="match status" value="1"/>
</dbReference>
<dbReference type="AlphaFoldDB" id="A0A6A6B8W5"/>
<dbReference type="PANTHER" id="PTHR11188:SF166">
    <property type="entry name" value="ARRESTIN (OR S-ANTIGEN), N-TERMINAL DOMAIN PROTEIN (AFU_ORTHOLOGUE AFUA_7G02050)"/>
    <property type="match status" value="1"/>
</dbReference>
<dbReference type="SUPFAM" id="SSF81296">
    <property type="entry name" value="E set domains"/>
    <property type="match status" value="1"/>
</dbReference>
<dbReference type="GO" id="GO:0031625">
    <property type="term" value="F:ubiquitin protein ligase binding"/>
    <property type="evidence" value="ECO:0007669"/>
    <property type="project" value="TreeGrafter"/>
</dbReference>
<reference evidence="3" key="1">
    <citation type="journal article" date="2020" name="Stud. Mycol.">
        <title>101 Dothideomycetes genomes: a test case for predicting lifestyles and emergence of pathogens.</title>
        <authorList>
            <person name="Haridas S."/>
            <person name="Albert R."/>
            <person name="Binder M."/>
            <person name="Bloem J."/>
            <person name="Labutti K."/>
            <person name="Salamov A."/>
            <person name="Andreopoulos B."/>
            <person name="Baker S."/>
            <person name="Barry K."/>
            <person name="Bills G."/>
            <person name="Bluhm B."/>
            <person name="Cannon C."/>
            <person name="Castanera R."/>
            <person name="Culley D."/>
            <person name="Daum C."/>
            <person name="Ezra D."/>
            <person name="Gonzalez J."/>
            <person name="Henrissat B."/>
            <person name="Kuo A."/>
            <person name="Liang C."/>
            <person name="Lipzen A."/>
            <person name="Lutzoni F."/>
            <person name="Magnuson J."/>
            <person name="Mondo S."/>
            <person name="Nolan M."/>
            <person name="Ohm R."/>
            <person name="Pangilinan J."/>
            <person name="Park H.-J."/>
            <person name="Ramirez L."/>
            <person name="Alfaro M."/>
            <person name="Sun H."/>
            <person name="Tritt A."/>
            <person name="Yoshinaga Y."/>
            <person name="Zwiers L.-H."/>
            <person name="Turgeon B."/>
            <person name="Goodwin S."/>
            <person name="Spatafora J."/>
            <person name="Crous P."/>
            <person name="Grigoriev I."/>
        </authorList>
    </citation>
    <scope>NUCLEOTIDE SEQUENCE</scope>
    <source>
        <strain evidence="3">CBS 121167</strain>
    </source>
</reference>
<dbReference type="RefSeq" id="XP_033395721.1">
    <property type="nucleotide sequence ID" value="XM_033537148.1"/>
</dbReference>
<evidence type="ECO:0000313" key="4">
    <source>
        <dbReference type="Proteomes" id="UP000799438"/>
    </source>
</evidence>
<dbReference type="GO" id="GO:0070086">
    <property type="term" value="P:ubiquitin-dependent endocytosis"/>
    <property type="evidence" value="ECO:0007669"/>
    <property type="project" value="TreeGrafter"/>
</dbReference>